<reference evidence="2" key="1">
    <citation type="submission" date="2016-02" db="EMBL/GenBank/DDBJ databases">
        <title>Genomic sequence of a clinical Staphylococcus hominis isolate.</title>
        <authorList>
            <person name="McClure J.M."/>
            <person name="Zhang K."/>
        </authorList>
    </citation>
    <scope>NUCLEOTIDE SEQUENCE</scope>
    <source>
        <strain evidence="2">C34847</strain>
    </source>
</reference>
<proteinExistence type="predicted"/>
<dbReference type="PANTHER" id="PTHR37814:SF1">
    <property type="entry name" value="MEMBRANE PROTEIN"/>
    <property type="match status" value="1"/>
</dbReference>
<reference evidence="3 4" key="2">
    <citation type="submission" date="2022-06" db="EMBL/GenBank/DDBJ databases">
        <title>Staphylococcus hominis ShoR14 genome sequence.</title>
        <authorList>
            <person name="Yeo C.C."/>
            <person name="Chew C.H."/>
            <person name="Che Hamzah A.M."/>
            <person name="Al-Trad E.I."/>
        </authorList>
    </citation>
    <scope>NUCLEOTIDE SEQUENCE [LARGE SCALE GENOMIC DNA]</scope>
    <source>
        <strain evidence="3 4">ShoR14</strain>
    </source>
</reference>
<evidence type="ECO:0000313" key="2">
    <source>
        <dbReference type="EMBL" id="AVI06535.1"/>
    </source>
</evidence>
<evidence type="ECO:0000313" key="3">
    <source>
        <dbReference type="EMBL" id="MCM5672804.1"/>
    </source>
</evidence>
<sequence>MKVLKESMIVAFAFVGVVVGAGFATGQEIFQFFTSNGQFSVLGIIITGLIITLGGMFVLNTGYNIKSHNHSESIHYYLHPMIARLFDIVLTLFLFSLAIIMSAGGASTIQESFHLPYWLSSLILVSLILVTLFLKFDRLIAVLGIVTPFLVIVVTIIAIYYLATGHLDFESANQYAQHKSSISLGWWFDGINYASLQIAAAFSFLSVMGGRLHDQRASIWGGLIGGVIITFLLLMINLGLITKFNDIKSVALPTLLLARHISPILGTIMSIIMILVIYNTIVGLMYAFASRFTTPFSKQYFVLIIVMTIVTFICTFIGFISLIGKVFPIMGLFGFILLIPILYKGVRHFKYSKKEGSKGAH</sequence>
<feature type="transmembrane region" description="Helical" evidence="1">
    <location>
        <begin position="141"/>
        <end position="164"/>
    </location>
</feature>
<dbReference type="EMBL" id="JAGHKT020000012">
    <property type="protein sequence ID" value="MCM5672804.1"/>
    <property type="molecule type" value="Genomic_DNA"/>
</dbReference>
<feature type="transmembrane region" description="Helical" evidence="1">
    <location>
        <begin position="85"/>
        <end position="109"/>
    </location>
</feature>
<feature type="transmembrane region" description="Helical" evidence="1">
    <location>
        <begin position="261"/>
        <end position="288"/>
    </location>
</feature>
<dbReference type="AlphaFoldDB" id="A0A3S7GVT4"/>
<dbReference type="PANTHER" id="PTHR37814">
    <property type="entry name" value="CONSERVED MEMBRANE PROTEIN"/>
    <property type="match status" value="1"/>
</dbReference>
<keyword evidence="1" id="KW-1133">Transmembrane helix</keyword>
<feature type="transmembrane region" description="Helical" evidence="1">
    <location>
        <begin position="184"/>
        <end position="207"/>
    </location>
</feature>
<accession>A0A3S7GVT4</accession>
<feature type="transmembrane region" description="Helical" evidence="1">
    <location>
        <begin position="219"/>
        <end position="241"/>
    </location>
</feature>
<organism evidence="2">
    <name type="scientific">Staphylococcus hominis</name>
    <dbReference type="NCBI Taxonomy" id="1290"/>
    <lineage>
        <taxon>Bacteria</taxon>
        <taxon>Bacillati</taxon>
        <taxon>Bacillota</taxon>
        <taxon>Bacilli</taxon>
        <taxon>Bacillales</taxon>
        <taxon>Staphylococcaceae</taxon>
        <taxon>Staphylococcus</taxon>
    </lineage>
</organism>
<dbReference type="Proteomes" id="UP000665944">
    <property type="component" value="Unassembled WGS sequence"/>
</dbReference>
<dbReference type="RefSeq" id="WP_017175041.1">
    <property type="nucleotide sequence ID" value="NZ_CAXOIK010000003.1"/>
</dbReference>
<name>A0A3S7GVT4_STAHO</name>
<evidence type="ECO:0000256" key="1">
    <source>
        <dbReference type="SAM" id="Phobius"/>
    </source>
</evidence>
<feature type="transmembrane region" description="Helical" evidence="1">
    <location>
        <begin position="115"/>
        <end position="134"/>
    </location>
</feature>
<dbReference type="InterPro" id="IPR038728">
    <property type="entry name" value="YkvI-like"/>
</dbReference>
<feature type="transmembrane region" description="Helical" evidence="1">
    <location>
        <begin position="326"/>
        <end position="343"/>
    </location>
</feature>
<keyword evidence="1" id="KW-0472">Membrane</keyword>
<protein>
    <recommendedName>
        <fullName evidence="5">Branched-chain amino acid transport system II carrier protein</fullName>
    </recommendedName>
</protein>
<feature type="transmembrane region" description="Helical" evidence="1">
    <location>
        <begin position="300"/>
        <end position="320"/>
    </location>
</feature>
<evidence type="ECO:0000313" key="4">
    <source>
        <dbReference type="Proteomes" id="UP000665944"/>
    </source>
</evidence>
<keyword evidence="4" id="KW-1185">Reference proteome</keyword>
<feature type="transmembrane region" description="Helical" evidence="1">
    <location>
        <begin position="42"/>
        <end position="65"/>
    </location>
</feature>
<keyword evidence="1" id="KW-0812">Transmembrane</keyword>
<evidence type="ECO:0008006" key="5">
    <source>
        <dbReference type="Google" id="ProtNLM"/>
    </source>
</evidence>
<dbReference type="EMBL" id="CP014567">
    <property type="protein sequence ID" value="AVI06535.1"/>
    <property type="molecule type" value="Genomic_DNA"/>
</dbReference>
<gene>
    <name evidence="2" type="ORF">AZE34_07105</name>
    <name evidence="3" type="ORF">J7T32_008625</name>
</gene>